<comment type="caution">
    <text evidence="3">The sequence shown here is derived from an EMBL/GenBank/DDBJ whole genome shotgun (WGS) entry which is preliminary data.</text>
</comment>
<feature type="region of interest" description="Disordered" evidence="2">
    <location>
        <begin position="843"/>
        <end position="924"/>
    </location>
</feature>
<evidence type="ECO:0000256" key="1">
    <source>
        <dbReference type="SAM" id="Coils"/>
    </source>
</evidence>
<feature type="compositionally biased region" description="Basic and acidic residues" evidence="2">
    <location>
        <begin position="849"/>
        <end position="859"/>
    </location>
</feature>
<feature type="compositionally biased region" description="Polar residues" evidence="2">
    <location>
        <begin position="903"/>
        <end position="924"/>
    </location>
</feature>
<feature type="region of interest" description="Disordered" evidence="2">
    <location>
        <begin position="268"/>
        <end position="383"/>
    </location>
</feature>
<evidence type="ECO:0000256" key="2">
    <source>
        <dbReference type="SAM" id="MobiDB-lite"/>
    </source>
</evidence>
<organism evidence="3">
    <name type="scientific">Tanacetum cinerariifolium</name>
    <name type="common">Dalmatian daisy</name>
    <name type="synonym">Chrysanthemum cinerariifolium</name>
    <dbReference type="NCBI Taxonomy" id="118510"/>
    <lineage>
        <taxon>Eukaryota</taxon>
        <taxon>Viridiplantae</taxon>
        <taxon>Streptophyta</taxon>
        <taxon>Embryophyta</taxon>
        <taxon>Tracheophyta</taxon>
        <taxon>Spermatophyta</taxon>
        <taxon>Magnoliopsida</taxon>
        <taxon>eudicotyledons</taxon>
        <taxon>Gunneridae</taxon>
        <taxon>Pentapetalae</taxon>
        <taxon>asterids</taxon>
        <taxon>campanulids</taxon>
        <taxon>Asterales</taxon>
        <taxon>Asteraceae</taxon>
        <taxon>Asteroideae</taxon>
        <taxon>Anthemideae</taxon>
        <taxon>Anthemidinae</taxon>
        <taxon>Tanacetum</taxon>
    </lineage>
</organism>
<feature type="region of interest" description="Disordered" evidence="2">
    <location>
        <begin position="721"/>
        <end position="751"/>
    </location>
</feature>
<feature type="compositionally biased region" description="Basic and acidic residues" evidence="2">
    <location>
        <begin position="269"/>
        <end position="278"/>
    </location>
</feature>
<feature type="compositionally biased region" description="Basic and acidic residues" evidence="2">
    <location>
        <begin position="293"/>
        <end position="309"/>
    </location>
</feature>
<feature type="compositionally biased region" description="Basic and acidic residues" evidence="2">
    <location>
        <begin position="348"/>
        <end position="369"/>
    </location>
</feature>
<feature type="coiled-coil region" evidence="1">
    <location>
        <begin position="35"/>
        <end position="62"/>
    </location>
</feature>
<name>A0A6L2J5N0_TANCI</name>
<keyword evidence="1" id="KW-0175">Coiled coil</keyword>
<feature type="compositionally biased region" description="Low complexity" evidence="2">
    <location>
        <begin position="310"/>
        <end position="320"/>
    </location>
</feature>
<gene>
    <name evidence="3" type="ORF">Tci_004286</name>
</gene>
<dbReference type="EMBL" id="BKCJ010000340">
    <property type="protein sequence ID" value="GEU32308.1"/>
    <property type="molecule type" value="Genomic_DNA"/>
</dbReference>
<reference evidence="3" key="1">
    <citation type="journal article" date="2019" name="Sci. Rep.">
        <title>Draft genome of Tanacetum cinerariifolium, the natural source of mosquito coil.</title>
        <authorList>
            <person name="Yamashiro T."/>
            <person name="Shiraishi A."/>
            <person name="Satake H."/>
            <person name="Nakayama K."/>
        </authorList>
    </citation>
    <scope>NUCLEOTIDE SEQUENCE</scope>
</reference>
<feature type="compositionally biased region" description="Basic and acidic residues" evidence="2">
    <location>
        <begin position="875"/>
        <end position="885"/>
    </location>
</feature>
<evidence type="ECO:0000313" key="3">
    <source>
        <dbReference type="EMBL" id="GEU32308.1"/>
    </source>
</evidence>
<protein>
    <submittedName>
        <fullName evidence="3">Uncharacterized protein</fullName>
    </submittedName>
</protein>
<accession>A0A6L2J5N0</accession>
<sequence length="924" mass="105041">MAKSSSKNEVEARLVEFKNQEIKCCEKIRGLEFSVESKNNIIERLTKELEELKKEKEGLDTKLTVLFPPPAQVYSPSKKDMSWTGLSEFADDTITDYSRPSSTIESNSDDLQNRDSFVIETGESSSTILYKPVIKFVKVADRPTEIKTNKVETMKKPAAKYAEMYIKTSKSSNRVKRLERELKARTPPIKIHKIDRGRSRSVMAWVPKKAAATLFEFELIKILIDKMEKNKSFDVADYKREFYDALVKSYNTDKDIFESYGEVFSLKGSQDDKDKDQDPFVGSDRGTKRRKSSKDVVSSRDSRSKEKKSSSTSQDASQSQHKYSSKSAHAKEPSHAAEYSGMQQDQEFITRDNDEQPINKEVTKADWFKKPKRPPTPDPNWKVTEKQAGNVQTSLTLSSAELEIQSMVDVPIHQEDPAVQRTPLINTIVSMVDPHGFEGYPNQTQANDKAIFIIANCFVSGIYKHGHRVLGLQNVGIKKLLCAVEVTAAGYGYYCCQVSDKSKAGLGYKELIPEIFVNLSELLEKHDNRSDKGYHEVSPPLRGNYMPPKRDLRLIDEHFVSEFVDVSNVSSSAVMTVETIDANRKCMFSKEKAKPIKKNNFSPPIIEDLVSKSKEEEEPKFQKQVQPSFPKIEFVKAKDQNQSFRKPVKQVEQATSNTHKSRGNQWNWNNLMNQRLGRNDMYQLIDSYLVRSPWSIKGDHRVNEKQMQTIEEKVDTSKALDANLVDIESSGPESKERDTNSRSRNDAHADDVDIRPIIDEEPMVEERGFAIAALKNKLRKLTGNSVNTKFAKSSILEKPVLQPHRNQSVVRQPTALKSERPRISKPRFSSQVDVINDLSKPVTTHYLPKGKESTCEKPHHMIAPGSSRYSSNDMIHNHYLEEAKKKTQKSSRNSEPSVMPSARLQSTANNSKPKPRINNQNPRT</sequence>
<feature type="compositionally biased region" description="Basic and acidic residues" evidence="2">
    <location>
        <begin position="733"/>
        <end position="751"/>
    </location>
</feature>
<dbReference type="AlphaFoldDB" id="A0A6L2J5N0"/>
<proteinExistence type="predicted"/>